<evidence type="ECO:0000256" key="4">
    <source>
        <dbReference type="ARBA" id="ARBA00023136"/>
    </source>
</evidence>
<dbReference type="GO" id="GO:0012505">
    <property type="term" value="C:endomembrane system"/>
    <property type="evidence" value="ECO:0007669"/>
    <property type="project" value="UniProtKB-SubCell"/>
</dbReference>
<keyword evidence="10" id="KW-1185">Reference proteome</keyword>
<evidence type="ECO:0000256" key="3">
    <source>
        <dbReference type="ARBA" id="ARBA00022989"/>
    </source>
</evidence>
<protein>
    <submittedName>
        <fullName evidence="9">HTTM domain-containing protein</fullName>
    </submittedName>
</protein>
<dbReference type="InterPro" id="IPR007782">
    <property type="entry name" value="VKG_COase"/>
</dbReference>
<dbReference type="PANTHER" id="PTHR12639">
    <property type="entry name" value="VITAMIN K-DEPENDENT GAMMA-CARBOXYLASE"/>
    <property type="match status" value="1"/>
</dbReference>
<dbReference type="SMART" id="SM00752">
    <property type="entry name" value="HTTM"/>
    <property type="match status" value="1"/>
</dbReference>
<reference evidence="9" key="1">
    <citation type="submission" date="2020-03" db="EMBL/GenBank/DDBJ databases">
        <title>Psychroflexus Maritimus sp. nov., isolate from marine sediment.</title>
        <authorList>
            <person name="Zhong Y.-L."/>
        </authorList>
    </citation>
    <scope>NUCLEOTIDE SEQUENCE</scope>
    <source>
        <strain evidence="9">C1</strain>
    </source>
</reference>
<keyword evidence="5" id="KW-1015">Disulfide bond</keyword>
<name>A0A967E3M8_9FLAO</name>
<sequence>MKNNFLTYLATPVKAAPLAVFRVLFGLLMLYTTLRFVMQGWVDKYYIEPQFHFKYWGFEFVESLGVYTYILYAIALLAALGIMLGFKYRWSALLFFLSFTYCELIDKTYYLNHYYFVSIISFLLIFLPANAYFSIDAKYDKNIAFTKLPRYNILIVQLMLSIVYFYAGLAKINSEWLLNAMPLKIWLPSRYDLPLLGDLFQLEWMHYVMSWSGMLYDISIPFLLFYKRTRVLAFILVVVFHIMTRVLFPIGIFPYVMICSTLIFFDASFHEKVIAFFKKLFRFQWKQQPAVLEWTPNLKNKALATFFILFFSFQLLFPFRYMLYPDELFWTEEGYRFSWRVMLMEKGGYVQFKVVDPSTGQWFYVENQEFLTEYQQKQMRIQADFILQFAHFLEAYYQEKGIANPEIYVNSFIALNGRLSKPYINPKTDLTKVKDTWLHKDWILPFNEKIYGF</sequence>
<keyword evidence="3 7" id="KW-1133">Transmembrane helix</keyword>
<feature type="transmembrane region" description="Helical" evidence="7">
    <location>
        <begin position="153"/>
        <end position="172"/>
    </location>
</feature>
<evidence type="ECO:0000256" key="5">
    <source>
        <dbReference type="ARBA" id="ARBA00023157"/>
    </source>
</evidence>
<proteinExistence type="predicted"/>
<evidence type="ECO:0000256" key="7">
    <source>
        <dbReference type="SAM" id="Phobius"/>
    </source>
</evidence>
<keyword evidence="2 7" id="KW-0812">Transmembrane</keyword>
<gene>
    <name evidence="9" type="ORF">G7034_11430</name>
</gene>
<evidence type="ECO:0000313" key="9">
    <source>
        <dbReference type="EMBL" id="NGZ90859.1"/>
    </source>
</evidence>
<keyword evidence="6" id="KW-0456">Lyase</keyword>
<dbReference type="AlphaFoldDB" id="A0A967E3M8"/>
<evidence type="ECO:0000313" key="10">
    <source>
        <dbReference type="Proteomes" id="UP000643701"/>
    </source>
</evidence>
<feature type="transmembrane region" description="Helical" evidence="7">
    <location>
        <begin position="232"/>
        <end position="265"/>
    </location>
</feature>
<dbReference type="GO" id="GO:0008488">
    <property type="term" value="F:gamma-glutamyl carboxylase activity"/>
    <property type="evidence" value="ECO:0007669"/>
    <property type="project" value="InterPro"/>
</dbReference>
<dbReference type="RefSeq" id="WP_166401089.1">
    <property type="nucleotide sequence ID" value="NZ_JAANAS010000116.1"/>
</dbReference>
<dbReference type="GO" id="GO:0019842">
    <property type="term" value="F:vitamin binding"/>
    <property type="evidence" value="ECO:0007669"/>
    <property type="project" value="TreeGrafter"/>
</dbReference>
<feature type="transmembrane region" description="Helical" evidence="7">
    <location>
        <begin position="64"/>
        <end position="86"/>
    </location>
</feature>
<evidence type="ECO:0000256" key="6">
    <source>
        <dbReference type="ARBA" id="ARBA00023239"/>
    </source>
</evidence>
<dbReference type="EMBL" id="JAANAS010000116">
    <property type="protein sequence ID" value="NGZ90859.1"/>
    <property type="molecule type" value="Genomic_DNA"/>
</dbReference>
<feature type="transmembrane region" description="Helical" evidence="7">
    <location>
        <begin position="204"/>
        <end position="225"/>
    </location>
</feature>
<feature type="domain" description="HTTM-like" evidence="8">
    <location>
        <begin position="10"/>
        <end position="269"/>
    </location>
</feature>
<dbReference type="InterPro" id="IPR053935">
    <property type="entry name" value="VKGC_lumenal_dom"/>
</dbReference>
<dbReference type="InterPro" id="IPR053934">
    <property type="entry name" value="HTTM_dom"/>
</dbReference>
<comment type="caution">
    <text evidence="9">The sequence shown here is derived from an EMBL/GenBank/DDBJ whole genome shotgun (WGS) entry which is preliminary data.</text>
</comment>
<organism evidence="9 10">
    <name type="scientific">Psychroflexus maritimus</name>
    <dbReference type="NCBI Taxonomy" id="2714865"/>
    <lineage>
        <taxon>Bacteria</taxon>
        <taxon>Pseudomonadati</taxon>
        <taxon>Bacteroidota</taxon>
        <taxon>Flavobacteriia</taxon>
        <taxon>Flavobacteriales</taxon>
        <taxon>Flavobacteriaceae</taxon>
        <taxon>Psychroflexus</taxon>
    </lineage>
</organism>
<evidence type="ECO:0000256" key="2">
    <source>
        <dbReference type="ARBA" id="ARBA00022692"/>
    </source>
</evidence>
<accession>A0A967E3M8</accession>
<dbReference type="Pfam" id="PF22777">
    <property type="entry name" value="VKGC_lumenal_dom"/>
    <property type="match status" value="1"/>
</dbReference>
<dbReference type="InterPro" id="IPR011020">
    <property type="entry name" value="HTTM-like"/>
</dbReference>
<feature type="transmembrane region" description="Helical" evidence="7">
    <location>
        <begin position="302"/>
        <end position="323"/>
    </location>
</feature>
<feature type="transmembrane region" description="Helical" evidence="7">
    <location>
        <begin position="114"/>
        <end position="133"/>
    </location>
</feature>
<evidence type="ECO:0000259" key="8">
    <source>
        <dbReference type="SMART" id="SM00752"/>
    </source>
</evidence>
<dbReference type="Proteomes" id="UP000643701">
    <property type="component" value="Unassembled WGS sequence"/>
</dbReference>
<evidence type="ECO:0000256" key="1">
    <source>
        <dbReference type="ARBA" id="ARBA00004127"/>
    </source>
</evidence>
<dbReference type="Pfam" id="PF05090">
    <property type="entry name" value="HTTM"/>
    <property type="match status" value="1"/>
</dbReference>
<comment type="subcellular location">
    <subcellularLocation>
        <location evidence="1">Endomembrane system</location>
        <topology evidence="1">Multi-pass membrane protein</topology>
    </subcellularLocation>
</comment>
<feature type="transmembrane region" description="Helical" evidence="7">
    <location>
        <begin position="15"/>
        <end position="34"/>
    </location>
</feature>
<keyword evidence="4 7" id="KW-0472">Membrane</keyword>
<dbReference type="PANTHER" id="PTHR12639:SF7">
    <property type="entry name" value="HTTM DOMAIN-CONTAINING PROTEIN"/>
    <property type="match status" value="1"/>
</dbReference>